<evidence type="ECO:0000313" key="2">
    <source>
        <dbReference type="EMBL" id="KAF2007591.1"/>
    </source>
</evidence>
<dbReference type="Pfam" id="PF01926">
    <property type="entry name" value="MMR_HSR1"/>
    <property type="match status" value="1"/>
</dbReference>
<dbReference type="Gene3D" id="3.40.50.300">
    <property type="entry name" value="P-loop containing nucleotide triphosphate hydrolases"/>
    <property type="match status" value="1"/>
</dbReference>
<accession>A0A6A5X3Z6</accession>
<dbReference type="AlphaFoldDB" id="A0A6A5X3Z6"/>
<dbReference type="SUPFAM" id="SSF52540">
    <property type="entry name" value="P-loop containing nucleoside triphosphate hydrolases"/>
    <property type="match status" value="1"/>
</dbReference>
<feature type="domain" description="G" evidence="1">
    <location>
        <begin position="29"/>
        <end position="161"/>
    </location>
</feature>
<dbReference type="EMBL" id="ML977557">
    <property type="protein sequence ID" value="KAF2007591.1"/>
    <property type="molecule type" value="Genomic_DNA"/>
</dbReference>
<protein>
    <recommendedName>
        <fullName evidence="1">G domain-containing protein</fullName>
    </recommendedName>
</protein>
<keyword evidence="3" id="KW-1185">Reference proteome</keyword>
<dbReference type="Proteomes" id="UP000799779">
    <property type="component" value="Unassembled WGS sequence"/>
</dbReference>
<dbReference type="InterPro" id="IPR027417">
    <property type="entry name" value="P-loop_NTPase"/>
</dbReference>
<dbReference type="OrthoDB" id="59699at2759"/>
<dbReference type="InterPro" id="IPR006073">
    <property type="entry name" value="GTP-bd"/>
</dbReference>
<evidence type="ECO:0000313" key="3">
    <source>
        <dbReference type="Proteomes" id="UP000799779"/>
    </source>
</evidence>
<gene>
    <name evidence="2" type="ORF">P154DRAFT_517259</name>
</gene>
<dbReference type="CDD" id="cd00882">
    <property type="entry name" value="Ras_like_GTPase"/>
    <property type="match status" value="1"/>
</dbReference>
<name>A0A6A5X3Z6_9PLEO</name>
<dbReference type="GO" id="GO:0005525">
    <property type="term" value="F:GTP binding"/>
    <property type="evidence" value="ECO:0007669"/>
    <property type="project" value="InterPro"/>
</dbReference>
<sequence length="463" mass="52701">MAPHSMQHRKYRNEDRDREYYEHECQKFRICIIGKTGVGKSTLLSRVFGMDEQQAGVVHPDEAVRNGGGKHNVFNQIIDENRNSALIIHDSCGFETGEGGYLDHVQDFIDYRSKKPSLSEQLHCIWYCISLTDARPLHDAERRFFEFLRETDIPVVFVLTKYDAFICDKVLERVEDIQEATGDDWAIAREAAASYIATLRTHLEGTVGQGVKVQEVSKTRRDEHLVKKLVVETTAIVRPNLRIVWYRAQGVLANQKRHACVDHFPEKLIKSLIGFSSLPLNPFRGLQLSDFFESVFHHCCTVWNLPGQSVLFTKSHVQQMFREASQTYIGRMNIGALLDLLGFIDALLYIKVGIKIACDLIMIFQQLFWATPRRQKLSYTDLERELGLYKASEIRDSIHTLVDGYVTTGNCFSTQRVIQTIGGVVERGCGILHNVTVRTHKKETVGSLDEPPFAELPGTAVVR</sequence>
<reference evidence="2" key="1">
    <citation type="journal article" date="2020" name="Stud. Mycol.">
        <title>101 Dothideomycetes genomes: a test case for predicting lifestyles and emergence of pathogens.</title>
        <authorList>
            <person name="Haridas S."/>
            <person name="Albert R."/>
            <person name="Binder M."/>
            <person name="Bloem J."/>
            <person name="Labutti K."/>
            <person name="Salamov A."/>
            <person name="Andreopoulos B."/>
            <person name="Baker S."/>
            <person name="Barry K."/>
            <person name="Bills G."/>
            <person name="Bluhm B."/>
            <person name="Cannon C."/>
            <person name="Castanera R."/>
            <person name="Culley D."/>
            <person name="Daum C."/>
            <person name="Ezra D."/>
            <person name="Gonzalez J."/>
            <person name="Henrissat B."/>
            <person name="Kuo A."/>
            <person name="Liang C."/>
            <person name="Lipzen A."/>
            <person name="Lutzoni F."/>
            <person name="Magnuson J."/>
            <person name="Mondo S."/>
            <person name="Nolan M."/>
            <person name="Ohm R."/>
            <person name="Pangilinan J."/>
            <person name="Park H.-J."/>
            <person name="Ramirez L."/>
            <person name="Alfaro M."/>
            <person name="Sun H."/>
            <person name="Tritt A."/>
            <person name="Yoshinaga Y."/>
            <person name="Zwiers L.-H."/>
            <person name="Turgeon B."/>
            <person name="Goodwin S."/>
            <person name="Spatafora J."/>
            <person name="Crous P."/>
            <person name="Grigoriev I."/>
        </authorList>
    </citation>
    <scope>NUCLEOTIDE SEQUENCE</scope>
    <source>
        <strain evidence="2">CBS 123094</strain>
    </source>
</reference>
<organism evidence="2 3">
    <name type="scientific">Amniculicola lignicola CBS 123094</name>
    <dbReference type="NCBI Taxonomy" id="1392246"/>
    <lineage>
        <taxon>Eukaryota</taxon>
        <taxon>Fungi</taxon>
        <taxon>Dikarya</taxon>
        <taxon>Ascomycota</taxon>
        <taxon>Pezizomycotina</taxon>
        <taxon>Dothideomycetes</taxon>
        <taxon>Pleosporomycetidae</taxon>
        <taxon>Pleosporales</taxon>
        <taxon>Amniculicolaceae</taxon>
        <taxon>Amniculicola</taxon>
    </lineage>
</organism>
<evidence type="ECO:0000259" key="1">
    <source>
        <dbReference type="Pfam" id="PF01926"/>
    </source>
</evidence>
<proteinExistence type="predicted"/>